<gene>
    <name evidence="2" type="ORF">SAMN02745120_2663</name>
</gene>
<name>A0A1T5DAV5_9FIRM</name>
<evidence type="ECO:0000313" key="2">
    <source>
        <dbReference type="EMBL" id="SKB68610.1"/>
    </source>
</evidence>
<dbReference type="RefSeq" id="WP_079590475.1">
    <property type="nucleotide sequence ID" value="NZ_FUYN01000008.1"/>
</dbReference>
<organism evidence="2 3">
    <name type="scientific">Acetoanaerobium noterae</name>
    <dbReference type="NCBI Taxonomy" id="745369"/>
    <lineage>
        <taxon>Bacteria</taxon>
        <taxon>Bacillati</taxon>
        <taxon>Bacillota</taxon>
        <taxon>Clostridia</taxon>
        <taxon>Peptostreptococcales</taxon>
        <taxon>Filifactoraceae</taxon>
        <taxon>Acetoanaerobium</taxon>
    </lineage>
</organism>
<feature type="chain" id="PRO_5012007202" evidence="1">
    <location>
        <begin position="27"/>
        <end position="139"/>
    </location>
</feature>
<keyword evidence="3" id="KW-1185">Reference proteome</keyword>
<reference evidence="3" key="1">
    <citation type="submission" date="2017-02" db="EMBL/GenBank/DDBJ databases">
        <authorList>
            <person name="Varghese N."/>
            <person name="Submissions S."/>
        </authorList>
    </citation>
    <scope>NUCLEOTIDE SEQUENCE [LARGE SCALE GENOMIC DNA]</scope>
    <source>
        <strain evidence="3">ATCC 35199</strain>
    </source>
</reference>
<evidence type="ECO:0000256" key="1">
    <source>
        <dbReference type="SAM" id="SignalP"/>
    </source>
</evidence>
<feature type="signal peptide" evidence="1">
    <location>
        <begin position="1"/>
        <end position="26"/>
    </location>
</feature>
<dbReference type="EMBL" id="FUYN01000008">
    <property type="protein sequence ID" value="SKB68610.1"/>
    <property type="molecule type" value="Genomic_DNA"/>
</dbReference>
<accession>A0A1T5DAV5</accession>
<dbReference type="Proteomes" id="UP000243406">
    <property type="component" value="Unassembled WGS sequence"/>
</dbReference>
<dbReference type="AlphaFoldDB" id="A0A1T5DAV5"/>
<protein>
    <submittedName>
        <fullName evidence="2">Uncharacterized protein</fullName>
    </submittedName>
</protein>
<evidence type="ECO:0000313" key="3">
    <source>
        <dbReference type="Proteomes" id="UP000243406"/>
    </source>
</evidence>
<proteinExistence type="predicted"/>
<sequence length="139" mass="15316">MKKLNKLLSLFLVLTLLVPMLNVASAEEFDPHTSYPLLTEEGKYFNIENSPNSMGGVKDTIDFLTTIGADGNEVNQAATFSVVSTGNYTAGNLSWKTTRIVVAIHFFDPATNKMTRMGYQFRPDELIMANNATTTITIS</sequence>
<keyword evidence="1" id="KW-0732">Signal</keyword>